<dbReference type="AlphaFoldDB" id="A0A2P9ALB6"/>
<dbReference type="Proteomes" id="UP000245698">
    <property type="component" value="Unassembled WGS sequence"/>
</dbReference>
<accession>A0A2P9ALB6</accession>
<evidence type="ECO:0000313" key="3">
    <source>
        <dbReference type="Proteomes" id="UP000245698"/>
    </source>
</evidence>
<feature type="region of interest" description="Disordered" evidence="1">
    <location>
        <begin position="141"/>
        <end position="162"/>
    </location>
</feature>
<protein>
    <submittedName>
        <fullName evidence="2">Uncharacterized protein</fullName>
    </submittedName>
</protein>
<sequence>MPPLHAGRIVRRHGGSGLAQLVACGVGLEQREHFSRTVPMRFQGGDSTGAFCVAFVPHAKGMIAESTGLIVGQNATRYRQGQARSAAQNRRGCINDPIAQLLLLLRVLGLPGRITAISEFVKQALHSSPCCGDIFVGHGSGTDHTRSRHLPCDRRCGSTPRH</sequence>
<feature type="compositionally biased region" description="Basic and acidic residues" evidence="1">
    <location>
        <begin position="141"/>
        <end position="156"/>
    </location>
</feature>
<evidence type="ECO:0000256" key="1">
    <source>
        <dbReference type="SAM" id="MobiDB-lite"/>
    </source>
</evidence>
<evidence type="ECO:0000313" key="2">
    <source>
        <dbReference type="EMBL" id="SJM31907.1"/>
    </source>
</evidence>
<gene>
    <name evidence="2" type="ORF">BQ8482_220078</name>
</gene>
<reference evidence="3" key="1">
    <citation type="submission" date="2016-12" db="EMBL/GenBank/DDBJ databases">
        <authorList>
            <person name="Brunel B."/>
        </authorList>
    </citation>
    <scope>NUCLEOTIDE SEQUENCE [LARGE SCALE GENOMIC DNA]</scope>
</reference>
<organism evidence="2 3">
    <name type="scientific">Mesorhizobium delmotii</name>
    <dbReference type="NCBI Taxonomy" id="1631247"/>
    <lineage>
        <taxon>Bacteria</taxon>
        <taxon>Pseudomonadati</taxon>
        <taxon>Pseudomonadota</taxon>
        <taxon>Alphaproteobacteria</taxon>
        <taxon>Hyphomicrobiales</taxon>
        <taxon>Phyllobacteriaceae</taxon>
        <taxon>Mesorhizobium</taxon>
    </lineage>
</organism>
<dbReference type="EMBL" id="FUIG01000029">
    <property type="protein sequence ID" value="SJM31907.1"/>
    <property type="molecule type" value="Genomic_DNA"/>
</dbReference>
<proteinExistence type="predicted"/>
<name>A0A2P9ALB6_9HYPH</name>
<keyword evidence="3" id="KW-1185">Reference proteome</keyword>